<evidence type="ECO:0000259" key="2">
    <source>
        <dbReference type="Pfam" id="PF13635"/>
    </source>
</evidence>
<dbReference type="Pfam" id="PF13635">
    <property type="entry name" value="DUF4143"/>
    <property type="match status" value="1"/>
</dbReference>
<dbReference type="InterPro" id="IPR027417">
    <property type="entry name" value="P-loop_NTPase"/>
</dbReference>
<dbReference type="InterPro" id="IPR025420">
    <property type="entry name" value="DUF4143"/>
</dbReference>
<dbReference type="Pfam" id="PF13173">
    <property type="entry name" value="AAA_14"/>
    <property type="match status" value="1"/>
</dbReference>
<feature type="domain" description="AAA" evidence="1">
    <location>
        <begin position="32"/>
        <end position="148"/>
    </location>
</feature>
<dbReference type="SUPFAM" id="SSF52540">
    <property type="entry name" value="P-loop containing nucleoside triphosphate hydrolases"/>
    <property type="match status" value="1"/>
</dbReference>
<dbReference type="Gene3D" id="3.40.50.300">
    <property type="entry name" value="P-loop containing nucleotide triphosphate hydrolases"/>
    <property type="match status" value="1"/>
</dbReference>
<keyword evidence="4" id="KW-1185">Reference proteome</keyword>
<dbReference type="CDD" id="cd00267">
    <property type="entry name" value="ABC_ATPase"/>
    <property type="match status" value="1"/>
</dbReference>
<protein>
    <submittedName>
        <fullName evidence="3">ATP-binding protein</fullName>
    </submittedName>
</protein>
<sequence length="398" mass="46037">MPIFDRKLDRLNMSELIKRTIAKEIRKRIKQYPILAITGPRQSGKTTLLKTLFPDYGYVSLENPDHRSFAQEDPNSFLQQYANKTILDEVQRVPELFSYLQTTVDKSGQMGQYILSGSQNFHLLKHITQSLAGRVALFRLLPLDTQELAQAKKLPANYLEACIQGGYPAIYHRGLDPTDFYANYIRTYIEKDVTELINIRDINSFRTFLGLCAARAGQLLNLTALANDCNISQPTAKAWLAVLESSYLVFSLYPYHDNFNKRLVKTPKLYFYDVGLLTHLLQIREPEELVINRHKGNIFENFVIANFQKVNEHRYQHLNYYFWQDHNGLEIDLLLKTANAFDVYEAKSTQTLSGGLFKNLQHFMELVEPQSVRPYLVYGGDQPLVRSNVQVLPWKMLE</sequence>
<dbReference type="Proteomes" id="UP001501411">
    <property type="component" value="Unassembled WGS sequence"/>
</dbReference>
<dbReference type="EMBL" id="BAABIQ010000043">
    <property type="protein sequence ID" value="GAA4802693.1"/>
    <property type="molecule type" value="Genomic_DNA"/>
</dbReference>
<organism evidence="3 4">
    <name type="scientific">Olivibacter ginsenosidimutans</name>
    <dbReference type="NCBI Taxonomy" id="1176537"/>
    <lineage>
        <taxon>Bacteria</taxon>
        <taxon>Pseudomonadati</taxon>
        <taxon>Bacteroidota</taxon>
        <taxon>Sphingobacteriia</taxon>
        <taxon>Sphingobacteriales</taxon>
        <taxon>Sphingobacteriaceae</taxon>
        <taxon>Olivibacter</taxon>
    </lineage>
</organism>
<accession>A0ABP9C2L7</accession>
<proteinExistence type="predicted"/>
<dbReference type="PANTHER" id="PTHR43566">
    <property type="entry name" value="CONSERVED PROTEIN"/>
    <property type="match status" value="1"/>
</dbReference>
<reference evidence="4" key="1">
    <citation type="journal article" date="2019" name="Int. J. Syst. Evol. Microbiol.">
        <title>The Global Catalogue of Microorganisms (GCM) 10K type strain sequencing project: providing services to taxonomists for standard genome sequencing and annotation.</title>
        <authorList>
            <consortium name="The Broad Institute Genomics Platform"/>
            <consortium name="The Broad Institute Genome Sequencing Center for Infectious Disease"/>
            <person name="Wu L."/>
            <person name="Ma J."/>
        </authorList>
    </citation>
    <scope>NUCLEOTIDE SEQUENCE [LARGE SCALE GENOMIC DNA]</scope>
    <source>
        <strain evidence="4">JCM 18200</strain>
    </source>
</reference>
<evidence type="ECO:0000313" key="3">
    <source>
        <dbReference type="EMBL" id="GAA4802693.1"/>
    </source>
</evidence>
<feature type="domain" description="DUF4143" evidence="2">
    <location>
        <begin position="190"/>
        <end position="348"/>
    </location>
</feature>
<name>A0ABP9C2L7_9SPHI</name>
<evidence type="ECO:0000313" key="4">
    <source>
        <dbReference type="Proteomes" id="UP001501411"/>
    </source>
</evidence>
<dbReference type="PANTHER" id="PTHR43566:SF2">
    <property type="entry name" value="DUF4143 DOMAIN-CONTAINING PROTEIN"/>
    <property type="match status" value="1"/>
</dbReference>
<comment type="caution">
    <text evidence="3">The sequence shown here is derived from an EMBL/GenBank/DDBJ whole genome shotgun (WGS) entry which is preliminary data.</text>
</comment>
<keyword evidence="3" id="KW-0067">ATP-binding</keyword>
<evidence type="ECO:0000259" key="1">
    <source>
        <dbReference type="Pfam" id="PF13173"/>
    </source>
</evidence>
<gene>
    <name evidence="3" type="ORF">GCM10023231_34540</name>
</gene>
<dbReference type="GO" id="GO:0005524">
    <property type="term" value="F:ATP binding"/>
    <property type="evidence" value="ECO:0007669"/>
    <property type="project" value="UniProtKB-KW"/>
</dbReference>
<keyword evidence="3" id="KW-0547">Nucleotide-binding</keyword>
<dbReference type="InterPro" id="IPR041682">
    <property type="entry name" value="AAA_14"/>
</dbReference>